<feature type="domain" description="HTH lacI-type" evidence="4">
    <location>
        <begin position="6"/>
        <end position="61"/>
    </location>
</feature>
<dbReference type="Gene3D" id="1.10.260.40">
    <property type="entry name" value="lambda repressor-like DNA-binding domains"/>
    <property type="match status" value="1"/>
</dbReference>
<dbReference type="InterPro" id="IPR000843">
    <property type="entry name" value="HTH_LacI"/>
</dbReference>
<dbReference type="PANTHER" id="PTHR30146">
    <property type="entry name" value="LACI-RELATED TRANSCRIPTIONAL REPRESSOR"/>
    <property type="match status" value="1"/>
</dbReference>
<evidence type="ECO:0000313" key="5">
    <source>
        <dbReference type="EMBL" id="MBT0994277.1"/>
    </source>
</evidence>
<comment type="caution">
    <text evidence="5">The sequence shown here is derived from an EMBL/GenBank/DDBJ whole genome shotgun (WGS) entry which is preliminary data.</text>
</comment>
<sequence>MSSQRPTLADVAATAGVSVSTASLAFSGAGPIAASTRERVLAAATELGYSGPNPLGRQLRSGRSGIVGVVVGDALRRSFRDPVSIQVLDGLVGTLGEMNLGVLLIPGPTDPAEPPVDPLVLSAAMDVAVLLWGSGVEDPVLGALRRRGVPTVVVEGVPEPDVATVGIDDRAGMADAARHLVDLGHRRIACVSLPFDRARGEGIVAPERVGEAVWQVTRRRFEGMRDGGVEPVEIYETPASLVEHGAAAGRALLDRPDRPTAVLCQSDLLASGVVLAARELGLAVPGDVSVAGFDGLDLPWLAPDVLTTVAQPLAEKGAQVGRAVAQLLEGNHPDPVVLPVELRVGTTTGPVPA</sequence>
<gene>
    <name evidence="5" type="ORF">KIN34_08265</name>
</gene>
<organism evidence="5 6">
    <name type="scientific">Cellulomonas fulva</name>
    <dbReference type="NCBI Taxonomy" id="2835530"/>
    <lineage>
        <taxon>Bacteria</taxon>
        <taxon>Bacillati</taxon>
        <taxon>Actinomycetota</taxon>
        <taxon>Actinomycetes</taxon>
        <taxon>Micrococcales</taxon>
        <taxon>Cellulomonadaceae</taxon>
        <taxon>Cellulomonas</taxon>
    </lineage>
</organism>
<dbReference type="Gene3D" id="3.40.50.2300">
    <property type="match status" value="2"/>
</dbReference>
<dbReference type="Proteomes" id="UP000722125">
    <property type="component" value="Unassembled WGS sequence"/>
</dbReference>
<accession>A0ABS5TYP3</accession>
<evidence type="ECO:0000313" key="6">
    <source>
        <dbReference type="Proteomes" id="UP000722125"/>
    </source>
</evidence>
<evidence type="ECO:0000259" key="4">
    <source>
        <dbReference type="PROSITE" id="PS50932"/>
    </source>
</evidence>
<dbReference type="GO" id="GO:0003677">
    <property type="term" value="F:DNA binding"/>
    <property type="evidence" value="ECO:0007669"/>
    <property type="project" value="UniProtKB-KW"/>
</dbReference>
<dbReference type="PROSITE" id="PS50932">
    <property type="entry name" value="HTH_LACI_2"/>
    <property type="match status" value="1"/>
</dbReference>
<dbReference type="SUPFAM" id="SSF53822">
    <property type="entry name" value="Periplasmic binding protein-like I"/>
    <property type="match status" value="1"/>
</dbReference>
<evidence type="ECO:0000256" key="3">
    <source>
        <dbReference type="ARBA" id="ARBA00023163"/>
    </source>
</evidence>
<dbReference type="InterPro" id="IPR046335">
    <property type="entry name" value="LacI/GalR-like_sensor"/>
</dbReference>
<dbReference type="SUPFAM" id="SSF47413">
    <property type="entry name" value="lambda repressor-like DNA-binding domains"/>
    <property type="match status" value="1"/>
</dbReference>
<dbReference type="CDD" id="cd06279">
    <property type="entry name" value="PBP1_LacI-like"/>
    <property type="match status" value="1"/>
</dbReference>
<dbReference type="InterPro" id="IPR010982">
    <property type="entry name" value="Lambda_DNA-bd_dom_sf"/>
</dbReference>
<dbReference type="PANTHER" id="PTHR30146:SF138">
    <property type="entry name" value="TRANSCRIPTIONAL REGULATORY PROTEIN"/>
    <property type="match status" value="1"/>
</dbReference>
<keyword evidence="6" id="KW-1185">Reference proteome</keyword>
<dbReference type="CDD" id="cd01392">
    <property type="entry name" value="HTH_LacI"/>
    <property type="match status" value="1"/>
</dbReference>
<dbReference type="InterPro" id="IPR028082">
    <property type="entry name" value="Peripla_BP_I"/>
</dbReference>
<keyword evidence="3" id="KW-0804">Transcription</keyword>
<protein>
    <submittedName>
        <fullName evidence="5">LacI family DNA-binding transcriptional regulator</fullName>
    </submittedName>
</protein>
<keyword evidence="1" id="KW-0805">Transcription regulation</keyword>
<evidence type="ECO:0000256" key="2">
    <source>
        <dbReference type="ARBA" id="ARBA00023125"/>
    </source>
</evidence>
<dbReference type="Pfam" id="PF00356">
    <property type="entry name" value="LacI"/>
    <property type="match status" value="1"/>
</dbReference>
<dbReference type="RefSeq" id="WP_214351936.1">
    <property type="nucleotide sequence ID" value="NZ_JAHBOH010000001.1"/>
</dbReference>
<evidence type="ECO:0000256" key="1">
    <source>
        <dbReference type="ARBA" id="ARBA00023015"/>
    </source>
</evidence>
<keyword evidence="2 5" id="KW-0238">DNA-binding</keyword>
<dbReference type="SMART" id="SM00354">
    <property type="entry name" value="HTH_LACI"/>
    <property type="match status" value="1"/>
</dbReference>
<reference evidence="5 6" key="1">
    <citation type="submission" date="2021-05" db="EMBL/GenBank/DDBJ databases">
        <title>Description of Cellulomonas sp. DKR-3 sp. nov.</title>
        <authorList>
            <person name="Dahal R.H."/>
            <person name="Chaudhary D.K."/>
        </authorList>
    </citation>
    <scope>NUCLEOTIDE SEQUENCE [LARGE SCALE GENOMIC DNA]</scope>
    <source>
        <strain evidence="5 6">DKR-3</strain>
    </source>
</reference>
<dbReference type="EMBL" id="JAHBOH010000001">
    <property type="protein sequence ID" value="MBT0994277.1"/>
    <property type="molecule type" value="Genomic_DNA"/>
</dbReference>
<proteinExistence type="predicted"/>
<name>A0ABS5TYP3_9CELL</name>
<dbReference type="Pfam" id="PF13377">
    <property type="entry name" value="Peripla_BP_3"/>
    <property type="match status" value="1"/>
</dbReference>